<dbReference type="EMBL" id="JAUHHV010000002">
    <property type="protein sequence ID" value="KAK1434079.1"/>
    <property type="molecule type" value="Genomic_DNA"/>
</dbReference>
<name>A0AAD8L4E4_TARER</name>
<keyword evidence="1" id="KW-0812">Transmembrane</keyword>
<organism evidence="2 3">
    <name type="scientific">Tagetes erecta</name>
    <name type="common">African marigold</name>
    <dbReference type="NCBI Taxonomy" id="13708"/>
    <lineage>
        <taxon>Eukaryota</taxon>
        <taxon>Viridiplantae</taxon>
        <taxon>Streptophyta</taxon>
        <taxon>Embryophyta</taxon>
        <taxon>Tracheophyta</taxon>
        <taxon>Spermatophyta</taxon>
        <taxon>Magnoliopsida</taxon>
        <taxon>eudicotyledons</taxon>
        <taxon>Gunneridae</taxon>
        <taxon>Pentapetalae</taxon>
        <taxon>asterids</taxon>
        <taxon>campanulids</taxon>
        <taxon>Asterales</taxon>
        <taxon>Asteraceae</taxon>
        <taxon>Asteroideae</taxon>
        <taxon>Heliantheae alliance</taxon>
        <taxon>Tageteae</taxon>
        <taxon>Tagetes</taxon>
    </lineage>
</organism>
<evidence type="ECO:0000256" key="1">
    <source>
        <dbReference type="SAM" id="Phobius"/>
    </source>
</evidence>
<sequence length="94" mass="10752">MADLRLAPVLSYFFYYFSLFLFTETIIISSSYVVCISEGLGGVDSSDHKCSKLGLPPVFIAAIHTIHFHFVLVFNNQQLLLHQFRPFFGINFKD</sequence>
<reference evidence="2" key="1">
    <citation type="journal article" date="2023" name="bioRxiv">
        <title>Improved chromosome-level genome assembly for marigold (Tagetes erecta).</title>
        <authorList>
            <person name="Jiang F."/>
            <person name="Yuan L."/>
            <person name="Wang S."/>
            <person name="Wang H."/>
            <person name="Xu D."/>
            <person name="Wang A."/>
            <person name="Fan W."/>
        </authorList>
    </citation>
    <scope>NUCLEOTIDE SEQUENCE</scope>
    <source>
        <strain evidence="2">WSJ</strain>
        <tissue evidence="2">Leaf</tissue>
    </source>
</reference>
<evidence type="ECO:0000313" key="2">
    <source>
        <dbReference type="EMBL" id="KAK1434079.1"/>
    </source>
</evidence>
<feature type="transmembrane region" description="Helical" evidence="1">
    <location>
        <begin position="12"/>
        <end position="34"/>
    </location>
</feature>
<accession>A0AAD8L4E4</accession>
<keyword evidence="3" id="KW-1185">Reference proteome</keyword>
<dbReference type="AlphaFoldDB" id="A0AAD8L4E4"/>
<dbReference type="Proteomes" id="UP001229421">
    <property type="component" value="Unassembled WGS sequence"/>
</dbReference>
<proteinExistence type="predicted"/>
<gene>
    <name evidence="2" type="ORF">QVD17_10997</name>
</gene>
<protein>
    <submittedName>
        <fullName evidence="2">Uncharacterized protein</fullName>
    </submittedName>
</protein>
<comment type="caution">
    <text evidence="2">The sequence shown here is derived from an EMBL/GenBank/DDBJ whole genome shotgun (WGS) entry which is preliminary data.</text>
</comment>
<evidence type="ECO:0000313" key="3">
    <source>
        <dbReference type="Proteomes" id="UP001229421"/>
    </source>
</evidence>
<keyword evidence="1" id="KW-1133">Transmembrane helix</keyword>
<feature type="transmembrane region" description="Helical" evidence="1">
    <location>
        <begin position="54"/>
        <end position="75"/>
    </location>
</feature>
<keyword evidence="1" id="KW-0472">Membrane</keyword>